<dbReference type="AlphaFoldDB" id="A0AAE1HJE2"/>
<name>A0AAE1HJE2_9NEOP</name>
<protein>
    <submittedName>
        <fullName evidence="1">Protein abnormal spindle</fullName>
    </submittedName>
</protein>
<keyword evidence="2" id="KW-1185">Reference proteome</keyword>
<gene>
    <name evidence="1" type="ORF">KUF71_011758</name>
</gene>
<evidence type="ECO:0000313" key="2">
    <source>
        <dbReference type="Proteomes" id="UP001219518"/>
    </source>
</evidence>
<organism evidence="1 2">
    <name type="scientific">Frankliniella fusca</name>
    <dbReference type="NCBI Taxonomy" id="407009"/>
    <lineage>
        <taxon>Eukaryota</taxon>
        <taxon>Metazoa</taxon>
        <taxon>Ecdysozoa</taxon>
        <taxon>Arthropoda</taxon>
        <taxon>Hexapoda</taxon>
        <taxon>Insecta</taxon>
        <taxon>Pterygota</taxon>
        <taxon>Neoptera</taxon>
        <taxon>Paraneoptera</taxon>
        <taxon>Thysanoptera</taxon>
        <taxon>Terebrantia</taxon>
        <taxon>Thripoidea</taxon>
        <taxon>Thripidae</taxon>
        <taxon>Frankliniella</taxon>
    </lineage>
</organism>
<sequence>MGHPSAMTADTIITTLPSVQRRGAARSWTLRGGAACEAGGRQHAAHRCTAGGRRLLPGARRTSCTLHRSRRHASPLLADGIRLMGVVELIVCDHSLHRGLCVPAKTPQLKVRNVDLVLRELKIAVFELGAGITKTRKARKSSLPAACDSTPFFPTKTLHRGWAEE</sequence>
<proteinExistence type="predicted"/>
<accession>A0AAE1HJE2</accession>
<dbReference type="EMBL" id="JAHWGI010001086">
    <property type="protein sequence ID" value="KAK3922289.1"/>
    <property type="molecule type" value="Genomic_DNA"/>
</dbReference>
<comment type="caution">
    <text evidence="1">The sequence shown here is derived from an EMBL/GenBank/DDBJ whole genome shotgun (WGS) entry which is preliminary data.</text>
</comment>
<reference evidence="1" key="1">
    <citation type="submission" date="2021-07" db="EMBL/GenBank/DDBJ databases">
        <authorList>
            <person name="Catto M.A."/>
            <person name="Jacobson A."/>
            <person name="Kennedy G."/>
            <person name="Labadie P."/>
            <person name="Hunt B.G."/>
            <person name="Srinivasan R."/>
        </authorList>
    </citation>
    <scope>NUCLEOTIDE SEQUENCE</scope>
    <source>
        <strain evidence="1">PL_HMW_Pooled</strain>
        <tissue evidence="1">Head</tissue>
    </source>
</reference>
<evidence type="ECO:0000313" key="1">
    <source>
        <dbReference type="EMBL" id="KAK3922289.1"/>
    </source>
</evidence>
<reference evidence="1" key="2">
    <citation type="journal article" date="2023" name="BMC Genomics">
        <title>Pest status, molecular evolution, and epigenetic factors derived from the genome assembly of Frankliniella fusca, a thysanopteran phytovirus vector.</title>
        <authorList>
            <person name="Catto M.A."/>
            <person name="Labadie P.E."/>
            <person name="Jacobson A.L."/>
            <person name="Kennedy G.G."/>
            <person name="Srinivasan R."/>
            <person name="Hunt B.G."/>
        </authorList>
    </citation>
    <scope>NUCLEOTIDE SEQUENCE</scope>
    <source>
        <strain evidence="1">PL_HMW_Pooled</strain>
    </source>
</reference>
<dbReference type="Proteomes" id="UP001219518">
    <property type="component" value="Unassembled WGS sequence"/>
</dbReference>